<dbReference type="CDD" id="cd00093">
    <property type="entry name" value="HTH_XRE"/>
    <property type="match status" value="1"/>
</dbReference>
<dbReference type="SUPFAM" id="SSF47413">
    <property type="entry name" value="lambda repressor-like DNA-binding domains"/>
    <property type="match status" value="1"/>
</dbReference>
<dbReference type="PANTHER" id="PTHR46797">
    <property type="entry name" value="HTH-TYPE TRANSCRIPTIONAL REGULATOR"/>
    <property type="match status" value="1"/>
</dbReference>
<proteinExistence type="predicted"/>
<evidence type="ECO:0000259" key="2">
    <source>
        <dbReference type="PROSITE" id="PS50943"/>
    </source>
</evidence>
<dbReference type="PANTHER" id="PTHR46797:SF25">
    <property type="entry name" value="TRANSCRIPTIONAL REGULATOR"/>
    <property type="match status" value="1"/>
</dbReference>
<keyword evidence="1 3" id="KW-0238">DNA-binding</keyword>
<dbReference type="CDD" id="cd02209">
    <property type="entry name" value="cupin_XRE_C"/>
    <property type="match status" value="1"/>
</dbReference>
<dbReference type="Proteomes" id="UP000464754">
    <property type="component" value="Chromosome"/>
</dbReference>
<protein>
    <submittedName>
        <fullName evidence="3">DNA-binding protein</fullName>
    </submittedName>
</protein>
<dbReference type="Gene3D" id="1.10.260.40">
    <property type="entry name" value="lambda repressor-like DNA-binding domains"/>
    <property type="match status" value="1"/>
</dbReference>
<dbReference type="InterPro" id="IPR011051">
    <property type="entry name" value="RmlC_Cupin_sf"/>
</dbReference>
<dbReference type="InterPro" id="IPR014710">
    <property type="entry name" value="RmlC-like_jellyroll"/>
</dbReference>
<organism evidence="3 4">
    <name type="scientific">Amedibacterium intestinale</name>
    <dbReference type="NCBI Taxonomy" id="2583452"/>
    <lineage>
        <taxon>Bacteria</taxon>
        <taxon>Bacillati</taxon>
        <taxon>Bacillota</taxon>
        <taxon>Erysipelotrichia</taxon>
        <taxon>Erysipelotrichales</taxon>
        <taxon>Erysipelotrichaceae</taxon>
        <taxon>Amedibacterium</taxon>
    </lineage>
</organism>
<name>A0A6N4TMQ1_9FIRM</name>
<dbReference type="SUPFAM" id="SSF51182">
    <property type="entry name" value="RmlC-like cupins"/>
    <property type="match status" value="1"/>
</dbReference>
<dbReference type="Pfam" id="PF07883">
    <property type="entry name" value="Cupin_2"/>
    <property type="match status" value="1"/>
</dbReference>
<dbReference type="InterPro" id="IPR001387">
    <property type="entry name" value="Cro/C1-type_HTH"/>
</dbReference>
<accession>A0A6N4TMQ1</accession>
<evidence type="ECO:0000313" key="3">
    <source>
        <dbReference type="EMBL" id="BBK23821.1"/>
    </source>
</evidence>
<evidence type="ECO:0000313" key="4">
    <source>
        <dbReference type="Proteomes" id="UP000464754"/>
    </source>
</evidence>
<dbReference type="EMBL" id="AP019695">
    <property type="protein sequence ID" value="BBK23821.1"/>
    <property type="molecule type" value="Genomic_DNA"/>
</dbReference>
<dbReference type="RefSeq" id="WP_163052469.1">
    <property type="nucleotide sequence ID" value="NZ_AP019695.1"/>
</dbReference>
<dbReference type="GO" id="GO:0005829">
    <property type="term" value="C:cytosol"/>
    <property type="evidence" value="ECO:0007669"/>
    <property type="project" value="TreeGrafter"/>
</dbReference>
<dbReference type="InterPro" id="IPR050807">
    <property type="entry name" value="TransReg_Diox_bact_type"/>
</dbReference>
<dbReference type="KEGG" id="aarg:Aargi30884_27240"/>
<dbReference type="Gene3D" id="2.60.120.10">
    <property type="entry name" value="Jelly Rolls"/>
    <property type="match status" value="1"/>
</dbReference>
<dbReference type="GO" id="GO:0003677">
    <property type="term" value="F:DNA binding"/>
    <property type="evidence" value="ECO:0007669"/>
    <property type="project" value="UniProtKB-KW"/>
</dbReference>
<gene>
    <name evidence="3" type="ORF">Aargi30884_27240</name>
</gene>
<dbReference type="PROSITE" id="PS50943">
    <property type="entry name" value="HTH_CROC1"/>
    <property type="match status" value="1"/>
</dbReference>
<dbReference type="SMART" id="SM00530">
    <property type="entry name" value="HTH_XRE"/>
    <property type="match status" value="1"/>
</dbReference>
<evidence type="ECO:0000256" key="1">
    <source>
        <dbReference type="ARBA" id="ARBA00023125"/>
    </source>
</evidence>
<reference evidence="4" key="1">
    <citation type="submission" date="2019-05" db="EMBL/GenBank/DDBJ databases">
        <title>Complete genome sequencing of Absiella argi strain JCM 30884.</title>
        <authorList>
            <person name="Sakamoto M."/>
            <person name="Murakami T."/>
            <person name="Mori H."/>
        </authorList>
    </citation>
    <scope>NUCLEOTIDE SEQUENCE [LARGE SCALE GENOMIC DNA]</scope>
    <source>
        <strain evidence="4">JCM 30884</strain>
    </source>
</reference>
<feature type="domain" description="HTH cro/C1-type" evidence="2">
    <location>
        <begin position="9"/>
        <end position="63"/>
    </location>
</feature>
<dbReference type="GO" id="GO:0003700">
    <property type="term" value="F:DNA-binding transcription factor activity"/>
    <property type="evidence" value="ECO:0007669"/>
    <property type="project" value="TreeGrafter"/>
</dbReference>
<keyword evidence="4" id="KW-1185">Reference proteome</keyword>
<dbReference type="InterPro" id="IPR010982">
    <property type="entry name" value="Lambda_DNA-bd_dom_sf"/>
</dbReference>
<dbReference type="AlphaFoldDB" id="A0A6N4TMQ1"/>
<sequence length="191" mass="21886">MNKNIGELIKQKRTENKMTLKDISEATDLSIGFLSQLERGLTSIAQDTLKKVAKALNVEMSYFMDQPKSKEKVVLRSYEKEILRIEGGSIIEYLMTNMVTQAEMLPKLVEILPQKEVEESLTYSHEGEEFVYVLEGILTLKVENEVYDLYPGDCAHYLSTRAHNWSNQTNKVVKFITINTPNLFKETGETI</sequence>
<dbReference type="InterPro" id="IPR013096">
    <property type="entry name" value="Cupin_2"/>
</dbReference>
<dbReference type="Pfam" id="PF01381">
    <property type="entry name" value="HTH_3"/>
    <property type="match status" value="1"/>
</dbReference>